<evidence type="ECO:0000313" key="1">
    <source>
        <dbReference type="EMBL" id="RDY30319.1"/>
    </source>
</evidence>
<organism evidence="1 2">
    <name type="scientific">Lachnotalea glycerini</name>
    <dbReference type="NCBI Taxonomy" id="1763509"/>
    <lineage>
        <taxon>Bacteria</taxon>
        <taxon>Bacillati</taxon>
        <taxon>Bacillota</taxon>
        <taxon>Clostridia</taxon>
        <taxon>Lachnospirales</taxon>
        <taxon>Lachnospiraceae</taxon>
        <taxon>Lachnotalea</taxon>
    </lineage>
</organism>
<name>A0A371JC31_9FIRM</name>
<dbReference type="Proteomes" id="UP000216411">
    <property type="component" value="Unassembled WGS sequence"/>
</dbReference>
<protein>
    <submittedName>
        <fullName evidence="1">Uncharacterized protein</fullName>
    </submittedName>
</protein>
<keyword evidence="2" id="KW-1185">Reference proteome</keyword>
<reference evidence="1 2" key="1">
    <citation type="journal article" date="2017" name="Genome Announc.">
        <title>Draft Genome Sequence of a Sporulating and Motile Strain of Lachnotalea glycerini Isolated from Water in Quebec City, Canada.</title>
        <authorList>
            <person name="Maheux A.F."/>
            <person name="Boudreau D.K."/>
            <person name="Berube E."/>
            <person name="Boissinot M."/>
            <person name="Raymond F."/>
            <person name="Brodeur S."/>
            <person name="Corbeil J."/>
            <person name="Isabel S."/>
            <person name="Omar R.F."/>
            <person name="Bergeron M.G."/>
        </authorList>
    </citation>
    <scope>NUCLEOTIDE SEQUENCE [LARGE SCALE GENOMIC DNA]</scope>
    <source>
        <strain evidence="1 2">CCRI-19302</strain>
    </source>
</reference>
<sequence>MRKGKERTLLVKIENSIKTSEFEVARKEAFSIKGSSSGMKYIGAVEYKDGNVNKFFKDENGDYWFESWRRVNDKLITEEEYIFGKKIKSFRKRAAYY</sequence>
<dbReference type="AlphaFoldDB" id="A0A371JC31"/>
<dbReference type="EMBL" id="NOKA02000041">
    <property type="protein sequence ID" value="RDY30319.1"/>
    <property type="molecule type" value="Genomic_DNA"/>
</dbReference>
<comment type="caution">
    <text evidence="1">The sequence shown here is derived from an EMBL/GenBank/DDBJ whole genome shotgun (WGS) entry which is preliminary data.</text>
</comment>
<proteinExistence type="predicted"/>
<evidence type="ECO:0000313" key="2">
    <source>
        <dbReference type="Proteomes" id="UP000216411"/>
    </source>
</evidence>
<accession>A0A371JC31</accession>
<gene>
    <name evidence="1" type="ORF">CG710_015410</name>
</gene>